<protein>
    <submittedName>
        <fullName evidence="1">Uncharacterized protein</fullName>
    </submittedName>
</protein>
<reference evidence="1" key="2">
    <citation type="journal article" date="2015" name="Fish Shellfish Immunol.">
        <title>Early steps in the European eel (Anguilla anguilla)-Vibrio vulnificus interaction in the gills: Role of the RtxA13 toxin.</title>
        <authorList>
            <person name="Callol A."/>
            <person name="Pajuelo D."/>
            <person name="Ebbesson L."/>
            <person name="Teles M."/>
            <person name="MacKenzie S."/>
            <person name="Amaro C."/>
        </authorList>
    </citation>
    <scope>NUCLEOTIDE SEQUENCE</scope>
</reference>
<accession>A0A0E9TCF7</accession>
<sequence>MACAAVGVSLC</sequence>
<organism evidence="1">
    <name type="scientific">Anguilla anguilla</name>
    <name type="common">European freshwater eel</name>
    <name type="synonym">Muraena anguilla</name>
    <dbReference type="NCBI Taxonomy" id="7936"/>
    <lineage>
        <taxon>Eukaryota</taxon>
        <taxon>Metazoa</taxon>
        <taxon>Chordata</taxon>
        <taxon>Craniata</taxon>
        <taxon>Vertebrata</taxon>
        <taxon>Euteleostomi</taxon>
        <taxon>Actinopterygii</taxon>
        <taxon>Neopterygii</taxon>
        <taxon>Teleostei</taxon>
        <taxon>Anguilliformes</taxon>
        <taxon>Anguillidae</taxon>
        <taxon>Anguilla</taxon>
    </lineage>
</organism>
<name>A0A0E9TCF7_ANGAN</name>
<proteinExistence type="predicted"/>
<reference evidence="1" key="1">
    <citation type="submission" date="2014-11" db="EMBL/GenBank/DDBJ databases">
        <authorList>
            <person name="Amaro Gonzalez C."/>
        </authorList>
    </citation>
    <scope>NUCLEOTIDE SEQUENCE</scope>
</reference>
<evidence type="ECO:0000313" key="1">
    <source>
        <dbReference type="EMBL" id="JAH50590.1"/>
    </source>
</evidence>
<dbReference type="EMBL" id="GBXM01057987">
    <property type="protein sequence ID" value="JAH50590.1"/>
    <property type="molecule type" value="Transcribed_RNA"/>
</dbReference>